<organism evidence="1 2">
    <name type="scientific">Bombus terrestris</name>
    <name type="common">Buff-tailed bumblebee</name>
    <name type="synonym">Apis terrestris</name>
    <dbReference type="NCBI Taxonomy" id="30195"/>
    <lineage>
        <taxon>Eukaryota</taxon>
        <taxon>Metazoa</taxon>
        <taxon>Ecdysozoa</taxon>
        <taxon>Arthropoda</taxon>
        <taxon>Hexapoda</taxon>
        <taxon>Insecta</taxon>
        <taxon>Pterygota</taxon>
        <taxon>Neoptera</taxon>
        <taxon>Endopterygota</taxon>
        <taxon>Hymenoptera</taxon>
        <taxon>Apocrita</taxon>
        <taxon>Aculeata</taxon>
        <taxon>Apoidea</taxon>
        <taxon>Anthophila</taxon>
        <taxon>Apidae</taxon>
        <taxon>Bombus</taxon>
        <taxon>Bombus</taxon>
    </lineage>
</organism>
<dbReference type="RefSeq" id="XP_012169517.2">
    <property type="nucleotide sequence ID" value="XM_012314127.2"/>
</dbReference>
<keyword evidence="1" id="KW-1185">Reference proteome</keyword>
<evidence type="ECO:0000313" key="2">
    <source>
        <dbReference type="RefSeq" id="XP_012169517.2"/>
    </source>
</evidence>
<protein>
    <submittedName>
        <fullName evidence="2">Uncharacterized protein LOC105666278</fullName>
    </submittedName>
</protein>
<accession>A0A9B2MNK6</accession>
<dbReference type="Proteomes" id="UP000835206">
    <property type="component" value="Chromosome 1"/>
</dbReference>
<sequence length="157" mass="17151">MFGLSVSPAKSEAIWFGRRRRGTPPPGLSVNINGEEVPVICQMNYLDLIIDNQWTFRPHFEILVPRVTAAANALCGLLPNIGGAGVGVHRLYEGVVRSRILYGAPVWAEDLMASRRSLLLLRRLQKTIAIRIVRGYRTISYASASVLAASVLAASPP</sequence>
<dbReference type="KEGG" id="bter:105666278"/>
<name>A0A9B2MNK6_BOMTE</name>
<evidence type="ECO:0000313" key="1">
    <source>
        <dbReference type="Proteomes" id="UP000835206"/>
    </source>
</evidence>
<proteinExistence type="predicted"/>
<dbReference type="GeneID" id="105666278"/>
<gene>
    <name evidence="2" type="primary">LOC105666278</name>
</gene>
<dbReference type="AlphaFoldDB" id="A0A9B2MNK6"/>
<reference evidence="2" key="1">
    <citation type="submission" date="2025-08" db="UniProtKB">
        <authorList>
            <consortium name="RefSeq"/>
        </authorList>
    </citation>
    <scope>IDENTIFICATION</scope>
</reference>